<keyword evidence="3" id="KW-1185">Reference proteome</keyword>
<evidence type="ECO:0000313" key="3">
    <source>
        <dbReference type="Proteomes" id="UP001054945"/>
    </source>
</evidence>
<feature type="region of interest" description="Disordered" evidence="1">
    <location>
        <begin position="1"/>
        <end position="25"/>
    </location>
</feature>
<evidence type="ECO:0000256" key="1">
    <source>
        <dbReference type="SAM" id="MobiDB-lite"/>
    </source>
</evidence>
<feature type="region of interest" description="Disordered" evidence="1">
    <location>
        <begin position="44"/>
        <end position="70"/>
    </location>
</feature>
<evidence type="ECO:0000313" key="2">
    <source>
        <dbReference type="EMBL" id="GIY13925.1"/>
    </source>
</evidence>
<dbReference type="Proteomes" id="UP001054945">
    <property type="component" value="Unassembled WGS sequence"/>
</dbReference>
<dbReference type="EMBL" id="BPLR01007017">
    <property type="protein sequence ID" value="GIY13925.1"/>
    <property type="molecule type" value="Genomic_DNA"/>
</dbReference>
<gene>
    <name evidence="2" type="ORF">CEXT_813111</name>
</gene>
<accession>A0AAV4R0P9</accession>
<organism evidence="2 3">
    <name type="scientific">Caerostris extrusa</name>
    <name type="common">Bark spider</name>
    <name type="synonym">Caerostris bankana</name>
    <dbReference type="NCBI Taxonomy" id="172846"/>
    <lineage>
        <taxon>Eukaryota</taxon>
        <taxon>Metazoa</taxon>
        <taxon>Ecdysozoa</taxon>
        <taxon>Arthropoda</taxon>
        <taxon>Chelicerata</taxon>
        <taxon>Arachnida</taxon>
        <taxon>Araneae</taxon>
        <taxon>Araneomorphae</taxon>
        <taxon>Entelegynae</taxon>
        <taxon>Araneoidea</taxon>
        <taxon>Araneidae</taxon>
        <taxon>Caerostris</taxon>
    </lineage>
</organism>
<protein>
    <submittedName>
        <fullName evidence="2">Uncharacterized protein</fullName>
    </submittedName>
</protein>
<sequence>MTAGPKRLPTRGRGNTLYRRSQLPFSDPADRLRRYRFDRSLANRRIRAETTNASSTSNSSSHTPHLMSLN</sequence>
<dbReference type="AlphaFoldDB" id="A0AAV4R0P9"/>
<comment type="caution">
    <text evidence="2">The sequence shown here is derived from an EMBL/GenBank/DDBJ whole genome shotgun (WGS) entry which is preliminary data.</text>
</comment>
<reference evidence="2 3" key="1">
    <citation type="submission" date="2021-06" db="EMBL/GenBank/DDBJ databases">
        <title>Caerostris extrusa draft genome.</title>
        <authorList>
            <person name="Kono N."/>
            <person name="Arakawa K."/>
        </authorList>
    </citation>
    <scope>NUCLEOTIDE SEQUENCE [LARGE SCALE GENOMIC DNA]</scope>
</reference>
<feature type="compositionally biased region" description="Low complexity" evidence="1">
    <location>
        <begin position="50"/>
        <end position="63"/>
    </location>
</feature>
<proteinExistence type="predicted"/>
<name>A0AAV4R0P9_CAEEX</name>